<dbReference type="OrthoDB" id="8686789at2"/>
<sequence length="132" mass="14751">MKHTAKWHGLCAAALLGLAWPAHAYFDHFLNGTIIGTLDKDQVAELRTAFGKTLSDSDDGASVPFHLDASTTNPKSKATDGTFTPLKTRTESGQRCRKVRSELRQPGRQPERWTGWYCQQSSGDWKKTMIKE</sequence>
<organism evidence="3 4">
    <name type="scientific">Cupriavidus pauculus</name>
    <dbReference type="NCBI Taxonomy" id="82633"/>
    <lineage>
        <taxon>Bacteria</taxon>
        <taxon>Pseudomonadati</taxon>
        <taxon>Pseudomonadota</taxon>
        <taxon>Betaproteobacteria</taxon>
        <taxon>Burkholderiales</taxon>
        <taxon>Burkholderiaceae</taxon>
        <taxon>Cupriavidus</taxon>
    </lineage>
</organism>
<dbReference type="Proteomes" id="UP000234341">
    <property type="component" value="Unassembled WGS sequence"/>
</dbReference>
<feature type="chain" id="PRO_5014801380" description="Surface antigen domain-containing protein" evidence="2">
    <location>
        <begin position="25"/>
        <end position="132"/>
    </location>
</feature>
<protein>
    <recommendedName>
        <fullName evidence="5">Surface antigen domain-containing protein</fullName>
    </recommendedName>
</protein>
<evidence type="ECO:0000256" key="1">
    <source>
        <dbReference type="SAM" id="MobiDB-lite"/>
    </source>
</evidence>
<evidence type="ECO:0000313" key="4">
    <source>
        <dbReference type="Proteomes" id="UP000234341"/>
    </source>
</evidence>
<dbReference type="AlphaFoldDB" id="A0A2N5CF17"/>
<proteinExistence type="predicted"/>
<comment type="caution">
    <text evidence="3">The sequence shown here is derived from an EMBL/GenBank/DDBJ whole genome shotgun (WGS) entry which is preliminary data.</text>
</comment>
<reference evidence="3 4" key="1">
    <citation type="submission" date="2017-12" db="EMBL/GenBank/DDBJ databases">
        <title>Genome sequence of the active heterotrophic nitrifier-denitrifier, Cupriavidus pauculus UM1.</title>
        <authorList>
            <person name="Putonti C."/>
            <person name="Castignetti D."/>
        </authorList>
    </citation>
    <scope>NUCLEOTIDE SEQUENCE [LARGE SCALE GENOMIC DNA]</scope>
    <source>
        <strain evidence="3 4">UM1</strain>
    </source>
</reference>
<feature type="compositionally biased region" description="Polar residues" evidence="1">
    <location>
        <begin position="69"/>
        <end position="87"/>
    </location>
</feature>
<feature type="region of interest" description="Disordered" evidence="1">
    <location>
        <begin position="65"/>
        <end position="111"/>
    </location>
</feature>
<keyword evidence="2" id="KW-0732">Signal</keyword>
<feature type="signal peptide" evidence="2">
    <location>
        <begin position="1"/>
        <end position="24"/>
    </location>
</feature>
<evidence type="ECO:0008006" key="5">
    <source>
        <dbReference type="Google" id="ProtNLM"/>
    </source>
</evidence>
<feature type="compositionally biased region" description="Basic and acidic residues" evidence="1">
    <location>
        <begin position="88"/>
        <end position="111"/>
    </location>
</feature>
<evidence type="ECO:0000256" key="2">
    <source>
        <dbReference type="SAM" id="SignalP"/>
    </source>
</evidence>
<name>A0A2N5CF17_9BURK</name>
<dbReference type="RefSeq" id="WP_101681351.1">
    <property type="nucleotide sequence ID" value="NZ_PJRP01000003.1"/>
</dbReference>
<gene>
    <name evidence="3" type="ORF">CYJ10_10105</name>
</gene>
<dbReference type="EMBL" id="PJRP01000003">
    <property type="protein sequence ID" value="PLQ00785.1"/>
    <property type="molecule type" value="Genomic_DNA"/>
</dbReference>
<accession>A0A2N5CF17</accession>
<evidence type="ECO:0000313" key="3">
    <source>
        <dbReference type="EMBL" id="PLQ00785.1"/>
    </source>
</evidence>